<reference evidence="2 3" key="1">
    <citation type="submission" date="2020-02" db="EMBL/GenBank/DDBJ databases">
        <authorList>
            <person name="Ma Q."/>
            <person name="Huang Y."/>
            <person name="Song X."/>
            <person name="Pei D."/>
        </authorList>
    </citation>
    <scope>NUCLEOTIDE SEQUENCE [LARGE SCALE GENOMIC DNA]</scope>
    <source>
        <strain evidence="2">Sxm20200214</strain>
        <tissue evidence="2">Leaf</tissue>
    </source>
</reference>
<organism evidence="2 3">
    <name type="scientific">Brassica carinata</name>
    <name type="common">Ethiopian mustard</name>
    <name type="synonym">Abyssinian cabbage</name>
    <dbReference type="NCBI Taxonomy" id="52824"/>
    <lineage>
        <taxon>Eukaryota</taxon>
        <taxon>Viridiplantae</taxon>
        <taxon>Streptophyta</taxon>
        <taxon>Embryophyta</taxon>
        <taxon>Tracheophyta</taxon>
        <taxon>Spermatophyta</taxon>
        <taxon>Magnoliopsida</taxon>
        <taxon>eudicotyledons</taxon>
        <taxon>Gunneridae</taxon>
        <taxon>Pentapetalae</taxon>
        <taxon>rosids</taxon>
        <taxon>malvids</taxon>
        <taxon>Brassicales</taxon>
        <taxon>Brassicaceae</taxon>
        <taxon>Brassiceae</taxon>
        <taxon>Brassica</taxon>
    </lineage>
</organism>
<comment type="caution">
    <text evidence="2">The sequence shown here is derived from an EMBL/GenBank/DDBJ whole genome shotgun (WGS) entry which is preliminary data.</text>
</comment>
<sequence>MTSIQHVQQKSESRDNVRAEFERGFEEFMRGHLDECMSFGSVQKDEDDEDDQLVRRRRRSQLEGENLAESSRRHQS</sequence>
<accession>A0A8X7Q431</accession>
<protein>
    <submittedName>
        <fullName evidence="2">Uncharacterized protein</fullName>
    </submittedName>
</protein>
<dbReference type="OrthoDB" id="1738659at2759"/>
<dbReference type="AlphaFoldDB" id="A0A8X7Q431"/>
<gene>
    <name evidence="2" type="ORF">Bca52824_069622</name>
</gene>
<feature type="region of interest" description="Disordered" evidence="1">
    <location>
        <begin position="57"/>
        <end position="76"/>
    </location>
</feature>
<dbReference type="Proteomes" id="UP000886595">
    <property type="component" value="Unassembled WGS sequence"/>
</dbReference>
<evidence type="ECO:0000313" key="3">
    <source>
        <dbReference type="Proteomes" id="UP000886595"/>
    </source>
</evidence>
<proteinExistence type="predicted"/>
<keyword evidence="3" id="KW-1185">Reference proteome</keyword>
<name>A0A8X7Q431_BRACI</name>
<evidence type="ECO:0000313" key="2">
    <source>
        <dbReference type="EMBL" id="KAG2262543.1"/>
    </source>
</evidence>
<evidence type="ECO:0000256" key="1">
    <source>
        <dbReference type="SAM" id="MobiDB-lite"/>
    </source>
</evidence>
<dbReference type="EMBL" id="JAAMPC010000014">
    <property type="protein sequence ID" value="KAG2262543.1"/>
    <property type="molecule type" value="Genomic_DNA"/>
</dbReference>